<sequence>MDGYAYCLRSCEPGVHGTDQPKYQTPWSCSRLGVNPPSPLLVPPASSSPPHGCTDAYSHNCMHNPVCCDPSLTCYAKDDFAAFCLRSCSPGINPHDPPQFQTPWTCARVGAGPAPPAPPAPSPAQPGCAAASENCHDNPVCCDSSMACYEKDDWYARCRASCTPGIQKSDPWRFRTPWACSRLTPGPAAPPNPLLQLPSSADVLTFHMYRAQGPTAYPPENVNAGNLAGVMWYLQHEVVSGDYGEGNKFGITRILRLKLQTKAPQPLADKGMNFGVRVAFDSGRCTGPSCELSWNNYGYNVGCNNLGDYPYPKYSTHYQGGIWYSLPGPCPSTEYQDKTAECKLQEPGGLCAGTPTGTGNCTWSYEDAGEISLEELYKGTDHSSFWENPHNDAANEERVQAAKAVFASKYGDELTDPACDFNFTGFYA</sequence>
<protein>
    <submittedName>
        <fullName evidence="1">Uncharacterized protein</fullName>
    </submittedName>
</protein>
<comment type="caution">
    <text evidence="1">The sequence shown here is derived from an EMBL/GenBank/DDBJ whole genome shotgun (WGS) entry which is preliminary data.</text>
</comment>
<organism evidence="1 2">
    <name type="scientific">Polarella glacialis</name>
    <name type="common">Dinoflagellate</name>
    <dbReference type="NCBI Taxonomy" id="89957"/>
    <lineage>
        <taxon>Eukaryota</taxon>
        <taxon>Sar</taxon>
        <taxon>Alveolata</taxon>
        <taxon>Dinophyceae</taxon>
        <taxon>Suessiales</taxon>
        <taxon>Suessiaceae</taxon>
        <taxon>Polarella</taxon>
    </lineage>
</organism>
<evidence type="ECO:0000313" key="2">
    <source>
        <dbReference type="Proteomes" id="UP000654075"/>
    </source>
</evidence>
<evidence type="ECO:0000313" key="1">
    <source>
        <dbReference type="EMBL" id="CAE8626905.1"/>
    </source>
</evidence>
<proteinExistence type="predicted"/>
<dbReference type="OrthoDB" id="437550at2759"/>
<accession>A0A813GII4</accession>
<keyword evidence="2" id="KW-1185">Reference proteome</keyword>
<dbReference type="Proteomes" id="UP000654075">
    <property type="component" value="Unassembled WGS sequence"/>
</dbReference>
<dbReference type="AlphaFoldDB" id="A0A813GII4"/>
<name>A0A813GII4_POLGL</name>
<dbReference type="EMBL" id="CAJNNV010029070">
    <property type="protein sequence ID" value="CAE8626905.1"/>
    <property type="molecule type" value="Genomic_DNA"/>
</dbReference>
<reference evidence="1" key="1">
    <citation type="submission" date="2021-02" db="EMBL/GenBank/DDBJ databases">
        <authorList>
            <person name="Dougan E. K."/>
            <person name="Rhodes N."/>
            <person name="Thang M."/>
            <person name="Chan C."/>
        </authorList>
    </citation>
    <scope>NUCLEOTIDE SEQUENCE</scope>
</reference>
<gene>
    <name evidence="1" type="ORF">PGLA1383_LOCUS43777</name>
</gene>
<dbReference type="OMA" id="CTDAYSH"/>